<evidence type="ECO:0000256" key="5">
    <source>
        <dbReference type="ARBA" id="ARBA00013555"/>
    </source>
</evidence>
<dbReference type="SMART" id="SM00831">
    <property type="entry name" value="Cation_ATPase_N"/>
    <property type="match status" value="1"/>
</dbReference>
<dbReference type="Proteomes" id="UP000282977">
    <property type="component" value="Unassembled WGS sequence"/>
</dbReference>
<keyword evidence="15 18" id="KW-0472">Membrane</keyword>
<dbReference type="Gene3D" id="3.40.1110.10">
    <property type="entry name" value="Calcium-transporting ATPase, cytoplasmic domain N"/>
    <property type="match status" value="1"/>
</dbReference>
<keyword evidence="6" id="KW-1003">Cell membrane</keyword>
<feature type="transmembrane region" description="Helical" evidence="18">
    <location>
        <begin position="270"/>
        <end position="295"/>
    </location>
</feature>
<dbReference type="PANTHER" id="PTHR42861">
    <property type="entry name" value="CALCIUM-TRANSPORTING ATPASE"/>
    <property type="match status" value="1"/>
</dbReference>
<dbReference type="GO" id="GO:0016887">
    <property type="term" value="F:ATP hydrolysis activity"/>
    <property type="evidence" value="ECO:0007669"/>
    <property type="project" value="InterPro"/>
</dbReference>
<dbReference type="Pfam" id="PF00122">
    <property type="entry name" value="E1-E2_ATPase"/>
    <property type="match status" value="1"/>
</dbReference>
<feature type="transmembrane region" description="Helical" evidence="18">
    <location>
        <begin position="244"/>
        <end position="264"/>
    </location>
</feature>
<dbReference type="EMBL" id="RZUL01000006">
    <property type="protein sequence ID" value="RVT39553.1"/>
    <property type="molecule type" value="Genomic_DNA"/>
</dbReference>
<dbReference type="SFLD" id="SFLDG00002">
    <property type="entry name" value="C1.7:_P-type_atpase_like"/>
    <property type="match status" value="1"/>
</dbReference>
<comment type="function">
    <text evidence="1">Mediates magnesium influx to the cytosol.</text>
</comment>
<evidence type="ECO:0000256" key="2">
    <source>
        <dbReference type="ARBA" id="ARBA00004429"/>
    </source>
</evidence>
<evidence type="ECO:0000256" key="17">
    <source>
        <dbReference type="ARBA" id="ARBA00047295"/>
    </source>
</evidence>
<dbReference type="GO" id="GO:0005524">
    <property type="term" value="F:ATP binding"/>
    <property type="evidence" value="ECO:0007669"/>
    <property type="project" value="UniProtKB-KW"/>
</dbReference>
<evidence type="ECO:0000256" key="16">
    <source>
        <dbReference type="ARBA" id="ARBA00029806"/>
    </source>
</evidence>
<keyword evidence="7" id="KW-0997">Cell inner membrane</keyword>
<evidence type="ECO:0000256" key="4">
    <source>
        <dbReference type="ARBA" id="ARBA00012786"/>
    </source>
</evidence>
<dbReference type="Gene3D" id="1.20.1110.10">
    <property type="entry name" value="Calcium-transporting ATPase, transmembrane domain"/>
    <property type="match status" value="1"/>
</dbReference>
<dbReference type="SUPFAM" id="SSF81653">
    <property type="entry name" value="Calcium ATPase, transduction domain A"/>
    <property type="match status" value="1"/>
</dbReference>
<evidence type="ECO:0000256" key="8">
    <source>
        <dbReference type="ARBA" id="ARBA00022553"/>
    </source>
</evidence>
<dbReference type="InterPro" id="IPR001757">
    <property type="entry name" value="P_typ_ATPase"/>
</dbReference>
<reference evidence="20 21" key="1">
    <citation type="submission" date="2019-01" db="EMBL/GenBank/DDBJ databases">
        <authorList>
            <person name="Chen W.-M."/>
        </authorList>
    </citation>
    <scope>NUCLEOTIDE SEQUENCE [LARGE SCALE GENOMIC DNA]</scope>
    <source>
        <strain evidence="20 21">TLA-22</strain>
    </source>
</reference>
<evidence type="ECO:0000259" key="19">
    <source>
        <dbReference type="SMART" id="SM00831"/>
    </source>
</evidence>
<evidence type="ECO:0000256" key="15">
    <source>
        <dbReference type="ARBA" id="ARBA00023136"/>
    </source>
</evidence>
<dbReference type="PROSITE" id="PS00154">
    <property type="entry name" value="ATPASE_E1_E2"/>
    <property type="match status" value="1"/>
</dbReference>
<dbReference type="InterPro" id="IPR023214">
    <property type="entry name" value="HAD_sf"/>
</dbReference>
<dbReference type="Gene3D" id="3.40.50.1000">
    <property type="entry name" value="HAD superfamily/HAD-like"/>
    <property type="match status" value="1"/>
</dbReference>
<keyword evidence="12" id="KW-0460">Magnesium</keyword>
<evidence type="ECO:0000256" key="11">
    <source>
        <dbReference type="ARBA" id="ARBA00022840"/>
    </source>
</evidence>
<dbReference type="Pfam" id="PF00690">
    <property type="entry name" value="Cation_ATPase_N"/>
    <property type="match status" value="1"/>
</dbReference>
<dbReference type="SUPFAM" id="SSF56784">
    <property type="entry name" value="HAD-like"/>
    <property type="match status" value="1"/>
</dbReference>
<evidence type="ECO:0000256" key="7">
    <source>
        <dbReference type="ARBA" id="ARBA00022519"/>
    </source>
</evidence>
<dbReference type="InterPro" id="IPR044492">
    <property type="entry name" value="P_typ_ATPase_HD_dom"/>
</dbReference>
<comment type="subcellular location">
    <subcellularLocation>
        <location evidence="2">Cell inner membrane</location>
        <topology evidence="2">Multi-pass membrane protein</topology>
    </subcellularLocation>
</comment>
<keyword evidence="10" id="KW-0547">Nucleotide-binding</keyword>
<sequence>MSETRFWTSSAQAAIQAVGGSPAGLSAQIAAQRLAQDGPNSLGSAQHRRLLFDLARRLANPLVLILLAASAVAGLTGDLVSFTIIAAVILLSTLLDMIQEHRAQNAADALRQSIALRTQVLRDGAFVEQPVQDLVAGDVVALSAGDLVPADGIILSANAAQANEALLTGEPYPVEKKPQPFDAGPGDDDTSGVVFRGTSLVAGSLQMLVVATGKRTRLGAIADALHETPAPTAFEHGIHRLGMLIVRLTIFLVLFVLLAHLALGRPPLQSFLFAMALAVGLTPELLPMIMTVALSRGAQRMAASRVVVKRLSSIHDLGQMDILCTDKTGTLTEAHITLVGHPGLDGRDCERVIELAAVNARFESGLKSPLDEALLEHMADKALSGWTKIDERPFDFERRRVSVLAEHGADRVEIVKGAPETVLALCDRAQTADGRTMLLDEALRREIIDLHDARAAEGLRLLGVAWKAAPGRTRIEQDDDGGLIFCGYCVFVDPPKPSATSAVARLEAAGIGIKVISGDAAPVVRHLVGTLSLPVNGMMTGSEIAALSDQALAARVEAVDIFARVTPDQKTRIVRALRARGHTVGFIGDGINDAPAIRAADVGLSVDGATDVARDAADMILLAPDLGVLADGVLEGRRTYANIMKYLRMGTSSNFGNMLTMAVASLWLPFLPLTPVQVLLNNLLYDLSQIGIPLDGADREDLAKPHAWDMAAIMRFTAIMGPLSSLFDIATFALLIGVAHAGIGEFRGAWFIESMASQILVGFVIRTSLPFWRSRPHRALVASAVLGMAGALALPFGPWAGVLGFTSPSASLIAGIAALILVYLATAEWLKGYALRASPARSHNMLTAANLA</sequence>
<keyword evidence="14 18" id="KW-1133">Transmembrane helix</keyword>
<dbReference type="AlphaFoldDB" id="A0A437J4F6"/>
<feature type="transmembrane region" description="Helical" evidence="18">
    <location>
        <begin position="812"/>
        <end position="830"/>
    </location>
</feature>
<evidence type="ECO:0000256" key="18">
    <source>
        <dbReference type="SAM" id="Phobius"/>
    </source>
</evidence>
<evidence type="ECO:0000256" key="1">
    <source>
        <dbReference type="ARBA" id="ARBA00003954"/>
    </source>
</evidence>
<dbReference type="GO" id="GO:0015444">
    <property type="term" value="F:P-type magnesium transporter activity"/>
    <property type="evidence" value="ECO:0007669"/>
    <property type="project" value="UniProtKB-EC"/>
</dbReference>
<dbReference type="SFLD" id="SFLDS00003">
    <property type="entry name" value="Haloacid_Dehalogenase"/>
    <property type="match status" value="1"/>
</dbReference>
<dbReference type="PRINTS" id="PR01836">
    <property type="entry name" value="MGATPASE"/>
</dbReference>
<dbReference type="InterPro" id="IPR023298">
    <property type="entry name" value="ATPase_P-typ_TM_dom_sf"/>
</dbReference>
<dbReference type="GO" id="GO:0005886">
    <property type="term" value="C:plasma membrane"/>
    <property type="evidence" value="ECO:0007669"/>
    <property type="project" value="UniProtKB-SubCell"/>
</dbReference>
<dbReference type="InterPro" id="IPR008250">
    <property type="entry name" value="ATPase_P-typ_transduc_dom_A_sf"/>
</dbReference>
<feature type="transmembrane region" description="Helical" evidence="18">
    <location>
        <begin position="723"/>
        <end position="743"/>
    </location>
</feature>
<keyword evidence="21" id="KW-1185">Reference proteome</keyword>
<evidence type="ECO:0000256" key="6">
    <source>
        <dbReference type="ARBA" id="ARBA00022475"/>
    </source>
</evidence>
<dbReference type="InterPro" id="IPR023299">
    <property type="entry name" value="ATPase_P-typ_cyto_dom_N"/>
</dbReference>
<accession>A0A437J4F6</accession>
<dbReference type="InterPro" id="IPR036412">
    <property type="entry name" value="HAD-like_sf"/>
</dbReference>
<keyword evidence="13" id="KW-1278">Translocase</keyword>
<keyword evidence="20" id="KW-0378">Hydrolase</keyword>
<dbReference type="OrthoDB" id="391538at2"/>
<gene>
    <name evidence="20" type="primary">mgtA</name>
    <name evidence="20" type="ORF">ENE74_14390</name>
</gene>
<evidence type="ECO:0000256" key="10">
    <source>
        <dbReference type="ARBA" id="ARBA00022741"/>
    </source>
</evidence>
<dbReference type="InterPro" id="IPR004014">
    <property type="entry name" value="ATPase_P-typ_cation-transptr_N"/>
</dbReference>
<feature type="domain" description="Cation-transporting P-type ATPase N-terminal" evidence="19">
    <location>
        <begin position="5"/>
        <end position="78"/>
    </location>
</feature>
<evidence type="ECO:0000256" key="14">
    <source>
        <dbReference type="ARBA" id="ARBA00022989"/>
    </source>
</evidence>
<evidence type="ECO:0000256" key="13">
    <source>
        <dbReference type="ARBA" id="ARBA00022967"/>
    </source>
</evidence>
<dbReference type="Pfam" id="PF00689">
    <property type="entry name" value="Cation_ATPase_C"/>
    <property type="match status" value="1"/>
</dbReference>
<evidence type="ECO:0000256" key="12">
    <source>
        <dbReference type="ARBA" id="ARBA00022842"/>
    </source>
</evidence>
<comment type="catalytic activity">
    <reaction evidence="17">
        <text>Mg(2+)(out) + ATP + H2O = Mg(2+)(in) + ADP + phosphate + H(+)</text>
        <dbReference type="Rhea" id="RHEA:10260"/>
        <dbReference type="ChEBI" id="CHEBI:15377"/>
        <dbReference type="ChEBI" id="CHEBI:15378"/>
        <dbReference type="ChEBI" id="CHEBI:18420"/>
        <dbReference type="ChEBI" id="CHEBI:30616"/>
        <dbReference type="ChEBI" id="CHEBI:43474"/>
        <dbReference type="ChEBI" id="CHEBI:456216"/>
        <dbReference type="EC" id="7.2.2.14"/>
    </reaction>
</comment>
<feature type="transmembrane region" description="Helical" evidence="18">
    <location>
        <begin position="54"/>
        <end position="73"/>
    </location>
</feature>
<dbReference type="InterPro" id="IPR006068">
    <property type="entry name" value="ATPase_P-typ_cation-transptr_C"/>
</dbReference>
<name>A0A437J4F6_9SPHN</name>
<feature type="transmembrane region" description="Helical" evidence="18">
    <location>
        <begin position="79"/>
        <end position="98"/>
    </location>
</feature>
<dbReference type="InterPro" id="IPR018303">
    <property type="entry name" value="ATPase_P-typ_P_site"/>
</dbReference>
<dbReference type="RefSeq" id="WP_127691638.1">
    <property type="nucleotide sequence ID" value="NZ_RZUL01000006.1"/>
</dbReference>
<protein>
    <recommendedName>
        <fullName evidence="5">Magnesium-transporting ATPase, P-type 1</fullName>
        <ecNumber evidence="4">7.2.2.14</ecNumber>
    </recommendedName>
    <alternativeName>
        <fullName evidence="16">Mg(2+) transport ATPase, P-type 1</fullName>
    </alternativeName>
</protein>
<dbReference type="InterPro" id="IPR006415">
    <property type="entry name" value="P-type_ATPase_IIIB"/>
</dbReference>
<comment type="similarity">
    <text evidence="3">Belongs to the cation transport ATPase (P-type) (TC 3.A.3) family. Type IIIB subfamily.</text>
</comment>
<evidence type="ECO:0000256" key="3">
    <source>
        <dbReference type="ARBA" id="ARBA00008746"/>
    </source>
</evidence>
<dbReference type="InterPro" id="IPR059000">
    <property type="entry name" value="ATPase_P-type_domA"/>
</dbReference>
<dbReference type="Pfam" id="PF13246">
    <property type="entry name" value="Cation_ATPase"/>
    <property type="match status" value="1"/>
</dbReference>
<dbReference type="NCBIfam" id="TIGR01494">
    <property type="entry name" value="ATPase_P-type"/>
    <property type="match status" value="2"/>
</dbReference>
<evidence type="ECO:0000313" key="20">
    <source>
        <dbReference type="EMBL" id="RVT39553.1"/>
    </source>
</evidence>
<feature type="transmembrane region" description="Helical" evidence="18">
    <location>
        <begin position="779"/>
        <end position="800"/>
    </location>
</feature>
<evidence type="ECO:0000256" key="9">
    <source>
        <dbReference type="ARBA" id="ARBA00022692"/>
    </source>
</evidence>
<keyword evidence="8" id="KW-0597">Phosphoprotein</keyword>
<dbReference type="NCBIfam" id="TIGR01524">
    <property type="entry name" value="ATPase-IIIB_Mg"/>
    <property type="match status" value="1"/>
</dbReference>
<proteinExistence type="inferred from homology"/>
<evidence type="ECO:0000313" key="21">
    <source>
        <dbReference type="Proteomes" id="UP000282977"/>
    </source>
</evidence>
<dbReference type="EC" id="7.2.2.14" evidence="4"/>
<keyword evidence="9 18" id="KW-0812">Transmembrane</keyword>
<comment type="caution">
    <text evidence="20">The sequence shown here is derived from an EMBL/GenBank/DDBJ whole genome shotgun (WGS) entry which is preliminary data.</text>
</comment>
<dbReference type="SFLD" id="SFLDF00027">
    <property type="entry name" value="p-type_atpase"/>
    <property type="match status" value="1"/>
</dbReference>
<keyword evidence="11" id="KW-0067">ATP-binding</keyword>
<dbReference type="SUPFAM" id="SSF81665">
    <property type="entry name" value="Calcium ATPase, transmembrane domain M"/>
    <property type="match status" value="1"/>
</dbReference>
<dbReference type="Gene3D" id="2.70.150.10">
    <property type="entry name" value="Calcium-transporting ATPase, cytoplasmic transduction domain A"/>
    <property type="match status" value="1"/>
</dbReference>
<organism evidence="20 21">
    <name type="scientific">Sphingobium algorifonticola</name>
    <dbReference type="NCBI Taxonomy" id="2008318"/>
    <lineage>
        <taxon>Bacteria</taxon>
        <taxon>Pseudomonadati</taxon>
        <taxon>Pseudomonadota</taxon>
        <taxon>Alphaproteobacteria</taxon>
        <taxon>Sphingomonadales</taxon>
        <taxon>Sphingomonadaceae</taxon>
        <taxon>Sphingobium</taxon>
    </lineage>
</organism>